<evidence type="ECO:0000313" key="16">
    <source>
        <dbReference type="EMBL" id="SDM52822.1"/>
    </source>
</evidence>
<keyword evidence="17" id="KW-1185">Reference proteome</keyword>
<dbReference type="Pfam" id="PF03481">
    <property type="entry name" value="Sua5_C"/>
    <property type="match status" value="1"/>
</dbReference>
<keyword evidence="9 13" id="KW-0547">Nucleotide-binding</keyword>
<dbReference type="InterPro" id="IPR050156">
    <property type="entry name" value="TC-AMP_synthase_SUA5"/>
</dbReference>
<dbReference type="Pfam" id="PF01300">
    <property type="entry name" value="Sua5_yciO_yrdC"/>
    <property type="match status" value="1"/>
</dbReference>
<dbReference type="STRING" id="482461.SAMN05216244_2791"/>
<dbReference type="InterPro" id="IPR010923">
    <property type="entry name" value="T(6)A37_SUA5"/>
</dbReference>
<feature type="binding site" evidence="14">
    <location>
        <position position="65"/>
    </location>
    <ligand>
        <name>ATP</name>
        <dbReference type="ChEBI" id="CHEBI:30616"/>
    </ligand>
</feature>
<dbReference type="GO" id="GO:0003725">
    <property type="term" value="F:double-stranded RNA binding"/>
    <property type="evidence" value="ECO:0007669"/>
    <property type="project" value="UniProtKB-UniRule"/>
</dbReference>
<organism evidence="16 17">
    <name type="scientific">Sediminibacillus halophilus</name>
    <dbReference type="NCBI Taxonomy" id="482461"/>
    <lineage>
        <taxon>Bacteria</taxon>
        <taxon>Bacillati</taxon>
        <taxon>Bacillota</taxon>
        <taxon>Bacilli</taxon>
        <taxon>Bacillales</taxon>
        <taxon>Bacillaceae</taxon>
        <taxon>Sediminibacillus</taxon>
    </lineage>
</organism>
<sequence length="353" mass="37647">MDTKVWRIDQITKETDQAIEEASALLEQNQVVAFPTETVYGLGANAKEADAVDKIFRAKGRPSDNPLIVHIADRNQVDEYVTEVPEVAEKLLAAFTPGPLTLILKSNGTIAENVTAGLPSIGVRIPDHPVAQALLRACRLPLAAPSANKSGRPSPTTAEHVYEDLQGRIAGLLDGGPTGVGVESTVVDCTGVMPIILRPGGVTREQLEEVVGSVMVDPALASAGGDLPEDGAVDKPRAPGMKYTHYAPEAPMWLVDGDPSFMQEQIDVHLQAGDKVGIIASEELAAGLNADHINVCGSRDNLNEVAAHLYDALRSFKKSDVDIILCETFPETGVGHAIMNRLQKAATKKINQF</sequence>
<gene>
    <name evidence="16" type="ORF">SAMN05216244_2791</name>
</gene>
<feature type="binding site" evidence="14">
    <location>
        <position position="38"/>
    </location>
    <ligand>
        <name>L-threonine</name>
        <dbReference type="ChEBI" id="CHEBI:57926"/>
    </ligand>
</feature>
<dbReference type="EMBL" id="FNHF01000003">
    <property type="protein sequence ID" value="SDM52822.1"/>
    <property type="molecule type" value="Genomic_DNA"/>
</dbReference>
<dbReference type="PIRSF" id="PIRSF004930">
    <property type="entry name" value="Tln_factor_SUA5"/>
    <property type="match status" value="1"/>
</dbReference>
<name>A0A1G9TYR4_9BACI</name>
<evidence type="ECO:0000256" key="9">
    <source>
        <dbReference type="ARBA" id="ARBA00022741"/>
    </source>
</evidence>
<dbReference type="Gene3D" id="3.90.870.10">
    <property type="entry name" value="DHBP synthase"/>
    <property type="match status" value="1"/>
</dbReference>
<feature type="binding site" evidence="14">
    <location>
        <position position="146"/>
    </location>
    <ligand>
        <name>ATP</name>
        <dbReference type="ChEBI" id="CHEBI:30616"/>
    </ligand>
</feature>
<dbReference type="OrthoDB" id="9814580at2"/>
<evidence type="ECO:0000259" key="15">
    <source>
        <dbReference type="PROSITE" id="PS51163"/>
    </source>
</evidence>
<reference evidence="17" key="1">
    <citation type="submission" date="2016-10" db="EMBL/GenBank/DDBJ databases">
        <authorList>
            <person name="Varghese N."/>
            <person name="Submissions S."/>
        </authorList>
    </citation>
    <scope>NUCLEOTIDE SEQUENCE [LARGE SCALE GENOMIC DNA]</scope>
    <source>
        <strain evidence="17">CGMCC 1.6199</strain>
    </source>
</reference>
<feature type="domain" description="YrdC-like" evidence="15">
    <location>
        <begin position="16"/>
        <end position="202"/>
    </location>
</feature>
<feature type="binding site" evidence="14">
    <location>
        <position position="124"/>
    </location>
    <ligand>
        <name>L-threonine</name>
        <dbReference type="ChEBI" id="CHEBI:57926"/>
    </ligand>
</feature>
<evidence type="ECO:0000256" key="5">
    <source>
        <dbReference type="ARBA" id="ARBA00022490"/>
    </source>
</evidence>
<accession>A0A1G9TYR4</accession>
<feature type="binding site" evidence="14">
    <location>
        <position position="154"/>
    </location>
    <ligand>
        <name>ATP</name>
        <dbReference type="ChEBI" id="CHEBI:30616"/>
    </ligand>
</feature>
<comment type="similarity">
    <text evidence="2 13">Belongs to the SUA5 family.</text>
</comment>
<evidence type="ECO:0000256" key="12">
    <source>
        <dbReference type="ARBA" id="ARBA00048366"/>
    </source>
</evidence>
<evidence type="ECO:0000256" key="7">
    <source>
        <dbReference type="ARBA" id="ARBA00022694"/>
    </source>
</evidence>
<dbReference type="SUPFAM" id="SSF55821">
    <property type="entry name" value="YrdC/RibB"/>
    <property type="match status" value="1"/>
</dbReference>
<feature type="binding site" evidence="14">
    <location>
        <position position="184"/>
    </location>
    <ligand>
        <name>L-threonine</name>
        <dbReference type="ChEBI" id="CHEBI:57926"/>
    </ligand>
</feature>
<evidence type="ECO:0000256" key="6">
    <source>
        <dbReference type="ARBA" id="ARBA00022679"/>
    </source>
</evidence>
<keyword evidence="8 13" id="KW-0548">Nucleotidyltransferase</keyword>
<dbReference type="EC" id="2.7.7.87" evidence="3 13"/>
<dbReference type="AlphaFoldDB" id="A0A1G9TYR4"/>
<dbReference type="GO" id="GO:0008033">
    <property type="term" value="P:tRNA processing"/>
    <property type="evidence" value="ECO:0007669"/>
    <property type="project" value="UniProtKB-KW"/>
</dbReference>
<evidence type="ECO:0000256" key="11">
    <source>
        <dbReference type="ARBA" id="ARBA00029774"/>
    </source>
</evidence>
<dbReference type="FunFam" id="3.90.870.10:FF:000008">
    <property type="entry name" value="Threonylcarbamoyl-AMP synthase"/>
    <property type="match status" value="1"/>
</dbReference>
<evidence type="ECO:0000256" key="13">
    <source>
        <dbReference type="PIRNR" id="PIRNR004930"/>
    </source>
</evidence>
<proteinExistence type="inferred from homology"/>
<dbReference type="PANTHER" id="PTHR17490:SF16">
    <property type="entry name" value="THREONYLCARBAMOYL-AMP SYNTHASE"/>
    <property type="match status" value="1"/>
</dbReference>
<dbReference type="GO" id="GO:0000049">
    <property type="term" value="F:tRNA binding"/>
    <property type="evidence" value="ECO:0007669"/>
    <property type="project" value="TreeGrafter"/>
</dbReference>
<dbReference type="GO" id="GO:0061710">
    <property type="term" value="F:L-threonylcarbamoyladenylate synthase"/>
    <property type="evidence" value="ECO:0007669"/>
    <property type="project" value="UniProtKB-EC"/>
</dbReference>
<evidence type="ECO:0000256" key="4">
    <source>
        <dbReference type="ARBA" id="ARBA00015492"/>
    </source>
</evidence>
<dbReference type="GO" id="GO:0005737">
    <property type="term" value="C:cytoplasm"/>
    <property type="evidence" value="ECO:0007669"/>
    <property type="project" value="UniProtKB-SubCell"/>
</dbReference>
<keyword evidence="7 13" id="KW-0819">tRNA processing</keyword>
<keyword evidence="6 13" id="KW-0808">Transferase</keyword>
<feature type="binding site" evidence="14">
    <location>
        <position position="144"/>
    </location>
    <ligand>
        <name>ATP</name>
        <dbReference type="ChEBI" id="CHEBI:30616"/>
    </ligand>
</feature>
<comment type="subcellular location">
    <subcellularLocation>
        <location evidence="1 13">Cytoplasm</location>
    </subcellularLocation>
</comment>
<dbReference type="InterPro" id="IPR017945">
    <property type="entry name" value="DHBP_synth_RibB-like_a/b_dom"/>
</dbReference>
<evidence type="ECO:0000256" key="1">
    <source>
        <dbReference type="ARBA" id="ARBA00004496"/>
    </source>
</evidence>
<dbReference type="RefSeq" id="WP_074600084.1">
    <property type="nucleotide sequence ID" value="NZ_FNHF01000003.1"/>
</dbReference>
<evidence type="ECO:0000256" key="8">
    <source>
        <dbReference type="ARBA" id="ARBA00022695"/>
    </source>
</evidence>
<evidence type="ECO:0000256" key="2">
    <source>
        <dbReference type="ARBA" id="ARBA00007663"/>
    </source>
</evidence>
<keyword evidence="5 13" id="KW-0963">Cytoplasm</keyword>
<dbReference type="GO" id="GO:0005524">
    <property type="term" value="F:ATP binding"/>
    <property type="evidence" value="ECO:0007669"/>
    <property type="project" value="UniProtKB-UniRule"/>
</dbReference>
<dbReference type="Gene3D" id="3.40.50.11030">
    <property type="entry name" value="Threonylcarbamoyl-AMP synthase, C-terminal domain"/>
    <property type="match status" value="1"/>
</dbReference>
<dbReference type="InterPro" id="IPR005145">
    <property type="entry name" value="Sua5_C"/>
</dbReference>
<comment type="function">
    <text evidence="13">Required for the formation of a threonylcarbamoyl group on adenosine at position 37 (t(6)A37) in tRNAs that read codons beginning with adenine.</text>
</comment>
<evidence type="ECO:0000256" key="3">
    <source>
        <dbReference type="ARBA" id="ARBA00012584"/>
    </source>
</evidence>
<feature type="binding site" evidence="14">
    <location>
        <position position="61"/>
    </location>
    <ligand>
        <name>ATP</name>
        <dbReference type="ChEBI" id="CHEBI:30616"/>
    </ligand>
</feature>
<dbReference type="PANTHER" id="PTHR17490">
    <property type="entry name" value="SUA5"/>
    <property type="match status" value="1"/>
</dbReference>
<dbReference type="FunFam" id="3.40.50.11030:FF:000001">
    <property type="entry name" value="Threonylcarbamoyl-AMP synthase"/>
    <property type="match status" value="1"/>
</dbReference>
<evidence type="ECO:0000256" key="14">
    <source>
        <dbReference type="PIRSR" id="PIRSR004930-1"/>
    </source>
</evidence>
<keyword evidence="10 13" id="KW-0067">ATP-binding</keyword>
<feature type="binding site" evidence="14">
    <location>
        <position position="198"/>
    </location>
    <ligand>
        <name>ATP</name>
        <dbReference type="ChEBI" id="CHEBI:30616"/>
    </ligand>
</feature>
<dbReference type="InterPro" id="IPR006070">
    <property type="entry name" value="Sua5-like_dom"/>
</dbReference>
<feature type="binding site" evidence="14">
    <location>
        <position position="246"/>
    </location>
    <ligand>
        <name>ATP</name>
        <dbReference type="ChEBI" id="CHEBI:30616"/>
    </ligand>
</feature>
<dbReference type="PROSITE" id="PS51163">
    <property type="entry name" value="YRDC"/>
    <property type="match status" value="1"/>
</dbReference>
<feature type="binding site" evidence="14">
    <location>
        <position position="70"/>
    </location>
    <ligand>
        <name>L-threonine</name>
        <dbReference type="ChEBI" id="CHEBI:57926"/>
    </ligand>
</feature>
<evidence type="ECO:0000313" key="17">
    <source>
        <dbReference type="Proteomes" id="UP000182347"/>
    </source>
</evidence>
<evidence type="ECO:0000256" key="10">
    <source>
        <dbReference type="ARBA" id="ARBA00022840"/>
    </source>
</evidence>
<dbReference type="Proteomes" id="UP000182347">
    <property type="component" value="Unassembled WGS sequence"/>
</dbReference>
<protein>
    <recommendedName>
        <fullName evidence="4 13">Threonylcarbamoyl-AMP synthase</fullName>
        <shortName evidence="13">TC-AMP synthase</shortName>
        <ecNumber evidence="3 13">2.7.7.87</ecNumber>
    </recommendedName>
    <alternativeName>
        <fullName evidence="11 13">L-threonylcarbamoyladenylate synthase</fullName>
    </alternativeName>
</protein>
<comment type="catalytic activity">
    <reaction evidence="12 13">
        <text>L-threonine + hydrogencarbonate + ATP = L-threonylcarbamoyladenylate + diphosphate + H2O</text>
        <dbReference type="Rhea" id="RHEA:36407"/>
        <dbReference type="ChEBI" id="CHEBI:15377"/>
        <dbReference type="ChEBI" id="CHEBI:17544"/>
        <dbReference type="ChEBI" id="CHEBI:30616"/>
        <dbReference type="ChEBI" id="CHEBI:33019"/>
        <dbReference type="ChEBI" id="CHEBI:57926"/>
        <dbReference type="ChEBI" id="CHEBI:73682"/>
        <dbReference type="EC" id="2.7.7.87"/>
    </reaction>
</comment>
<dbReference type="InterPro" id="IPR038385">
    <property type="entry name" value="Sua5/YwlC_C"/>
</dbReference>
<dbReference type="GO" id="GO:0006450">
    <property type="term" value="P:regulation of translational fidelity"/>
    <property type="evidence" value="ECO:0007669"/>
    <property type="project" value="TreeGrafter"/>
</dbReference>
<dbReference type="NCBIfam" id="TIGR00057">
    <property type="entry name" value="L-threonylcarbamoyladenylate synthase"/>
    <property type="match status" value="1"/>
</dbReference>